<evidence type="ECO:0000259" key="9">
    <source>
        <dbReference type="Pfam" id="PF02542"/>
    </source>
</evidence>
<name>A0AAE9SJL9_9SPIR</name>
<evidence type="ECO:0000313" key="11">
    <source>
        <dbReference type="Proteomes" id="UP001058682"/>
    </source>
</evidence>
<comment type="pathway">
    <text evidence="2 7">Isoprenoid biosynthesis; isopentenyl diphosphate biosynthesis via DXP pathway; isopentenyl diphosphate from 1-deoxy-D-xylulose 5-phosphate: step 4/6.</text>
</comment>
<organism evidence="10 11">
    <name type="scientific">Treponema putidum</name>
    <dbReference type="NCBI Taxonomy" id="221027"/>
    <lineage>
        <taxon>Bacteria</taxon>
        <taxon>Pseudomonadati</taxon>
        <taxon>Spirochaetota</taxon>
        <taxon>Spirochaetia</taxon>
        <taxon>Spirochaetales</taxon>
        <taxon>Treponemataceae</taxon>
        <taxon>Treponema</taxon>
    </lineage>
</organism>
<dbReference type="Gene3D" id="3.30.1330.50">
    <property type="entry name" value="2-C-methyl-D-erythritol 2,4-cyclodiphosphate synthase"/>
    <property type="match status" value="1"/>
</dbReference>
<dbReference type="SUPFAM" id="SSF69765">
    <property type="entry name" value="IpsF-like"/>
    <property type="match status" value="1"/>
</dbReference>
<dbReference type="InterPro" id="IPR020555">
    <property type="entry name" value="MECDP_synthase_CS"/>
</dbReference>
<dbReference type="EMBL" id="CP038804">
    <property type="protein sequence ID" value="UTY34081.1"/>
    <property type="molecule type" value="Genomic_DNA"/>
</dbReference>
<evidence type="ECO:0000256" key="6">
    <source>
        <dbReference type="ARBA" id="ARBA00023239"/>
    </source>
</evidence>
<feature type="binding site" evidence="7">
    <location>
        <begin position="34"/>
        <end position="35"/>
    </location>
    <ligand>
        <name>4-CDP-2-C-methyl-D-erythritol 2-phosphate</name>
        <dbReference type="ChEBI" id="CHEBI:57919"/>
    </ligand>
</feature>
<evidence type="ECO:0000256" key="7">
    <source>
        <dbReference type="HAMAP-Rule" id="MF_00107"/>
    </source>
</evidence>
<feature type="domain" description="2-C-methyl-D-erythritol 2,4-cyclodiphosphate synthase" evidence="9">
    <location>
        <begin position="1"/>
        <end position="154"/>
    </location>
</feature>
<dbReference type="HAMAP" id="MF_00107">
    <property type="entry name" value="IspF"/>
    <property type="match status" value="1"/>
</dbReference>
<evidence type="ECO:0000256" key="3">
    <source>
        <dbReference type="ARBA" id="ARBA00012579"/>
    </source>
</evidence>
<dbReference type="PANTHER" id="PTHR43181:SF1">
    <property type="entry name" value="2-C-METHYL-D-ERYTHRITOL 2,4-CYCLODIPHOSPHATE SYNTHASE, CHLOROPLASTIC"/>
    <property type="match status" value="1"/>
</dbReference>
<feature type="binding site" evidence="7">
    <location>
        <position position="142"/>
    </location>
    <ligand>
        <name>4-CDP-2-C-methyl-D-erythritol 2-phosphate</name>
        <dbReference type="ChEBI" id="CHEBI:57919"/>
    </ligand>
</feature>
<dbReference type="GO" id="GO:0019288">
    <property type="term" value="P:isopentenyl diphosphate biosynthetic process, methylerythritol 4-phosphate pathway"/>
    <property type="evidence" value="ECO:0007669"/>
    <property type="project" value="UniProtKB-UniRule"/>
</dbReference>
<proteinExistence type="inferred from homology"/>
<feature type="site" description="Transition state stabilizer" evidence="7">
    <location>
        <position position="34"/>
    </location>
</feature>
<evidence type="ECO:0000256" key="4">
    <source>
        <dbReference type="ARBA" id="ARBA00022723"/>
    </source>
</evidence>
<comment type="similarity">
    <text evidence="7 8">Belongs to the IspF family.</text>
</comment>
<dbReference type="Proteomes" id="UP001058682">
    <property type="component" value="Chromosome"/>
</dbReference>
<feature type="binding site" evidence="7">
    <location>
        <begin position="8"/>
        <end position="10"/>
    </location>
    <ligand>
        <name>4-CDP-2-C-methyl-D-erythritol 2-phosphate</name>
        <dbReference type="ChEBI" id="CHEBI:57919"/>
    </ligand>
</feature>
<evidence type="ECO:0000256" key="1">
    <source>
        <dbReference type="ARBA" id="ARBA00000200"/>
    </source>
</evidence>
<comment type="subunit">
    <text evidence="7">Homotrimer.</text>
</comment>
<comment type="catalytic activity">
    <reaction evidence="1 7 8">
        <text>4-CDP-2-C-methyl-D-erythritol 2-phosphate = 2-C-methyl-D-erythritol 2,4-cyclic diphosphate + CMP</text>
        <dbReference type="Rhea" id="RHEA:23864"/>
        <dbReference type="ChEBI" id="CHEBI:57919"/>
        <dbReference type="ChEBI" id="CHEBI:58483"/>
        <dbReference type="ChEBI" id="CHEBI:60377"/>
        <dbReference type="EC" id="4.6.1.12"/>
    </reaction>
</comment>
<evidence type="ECO:0000256" key="8">
    <source>
        <dbReference type="RuleBase" id="RU004395"/>
    </source>
</evidence>
<dbReference type="EC" id="4.6.1.12" evidence="3 7"/>
<reference evidence="10" key="1">
    <citation type="submission" date="2019-04" db="EMBL/GenBank/DDBJ databases">
        <title>Whole genome sequencing of oral phylogroup 2 treponemes.</title>
        <authorList>
            <person name="Chan Y."/>
            <person name="Zeng H.H."/>
            <person name="Yu X.L."/>
            <person name="Leung W.K."/>
            <person name="Watt R.M."/>
        </authorList>
    </citation>
    <scope>NUCLEOTIDE SEQUENCE</scope>
    <source>
        <strain evidence="10">OMZ 835</strain>
    </source>
</reference>
<keyword evidence="4 7" id="KW-0479">Metal-binding</keyword>
<evidence type="ECO:0000256" key="2">
    <source>
        <dbReference type="ARBA" id="ARBA00004709"/>
    </source>
</evidence>
<comment type="cofactor">
    <cofactor evidence="7">
        <name>a divalent metal cation</name>
        <dbReference type="ChEBI" id="CHEBI:60240"/>
    </cofactor>
    <text evidence="7">Binds 1 divalent metal cation per subunit.</text>
</comment>
<comment type="function">
    <text evidence="7">Involved in the biosynthesis of isopentenyl diphosphate (IPP) and dimethylallyl diphosphate (DMAPP), two major building blocks of isoprenoid compounds. Catalyzes the conversion of 4-diphosphocytidyl-2-C-methyl-D-erythritol 2-phosphate (CDP-ME2P) to 2-C-methyl-D-erythritol 2,4-cyclodiphosphate (ME-CPP) with a corresponding release of cytidine 5-monophosphate (CMP).</text>
</comment>
<dbReference type="PANTHER" id="PTHR43181">
    <property type="entry name" value="2-C-METHYL-D-ERYTHRITOL 2,4-CYCLODIPHOSPHATE SYNTHASE, CHLOROPLASTIC"/>
    <property type="match status" value="1"/>
</dbReference>
<comment type="caution">
    <text evidence="7">Lacks conserved residue(s) required for the propagation of feature annotation.</text>
</comment>
<feature type="binding site" evidence="7">
    <location>
        <position position="8"/>
    </location>
    <ligand>
        <name>a divalent metal cation</name>
        <dbReference type="ChEBI" id="CHEBI:60240"/>
    </ligand>
</feature>
<feature type="binding site" evidence="7">
    <location>
        <position position="10"/>
    </location>
    <ligand>
        <name>a divalent metal cation</name>
        <dbReference type="ChEBI" id="CHEBI:60240"/>
    </ligand>
</feature>
<feature type="site" description="Transition state stabilizer" evidence="7">
    <location>
        <position position="133"/>
    </location>
</feature>
<dbReference type="GO" id="GO:0016114">
    <property type="term" value="P:terpenoid biosynthetic process"/>
    <property type="evidence" value="ECO:0007669"/>
    <property type="project" value="InterPro"/>
</dbReference>
<dbReference type="InterPro" id="IPR003526">
    <property type="entry name" value="MECDP_synthase"/>
</dbReference>
<dbReference type="GO" id="GO:0046872">
    <property type="term" value="F:metal ion binding"/>
    <property type="evidence" value="ECO:0007669"/>
    <property type="project" value="UniProtKB-KW"/>
</dbReference>
<dbReference type="CDD" id="cd00554">
    <property type="entry name" value="MECDP_synthase"/>
    <property type="match status" value="1"/>
</dbReference>
<dbReference type="InterPro" id="IPR036571">
    <property type="entry name" value="MECDP_synthase_sf"/>
</dbReference>
<dbReference type="Pfam" id="PF02542">
    <property type="entry name" value="YgbB"/>
    <property type="match status" value="1"/>
</dbReference>
<evidence type="ECO:0000313" key="10">
    <source>
        <dbReference type="EMBL" id="UTY34081.1"/>
    </source>
</evidence>
<feature type="binding site" evidence="7">
    <location>
        <begin position="56"/>
        <end position="58"/>
    </location>
    <ligand>
        <name>4-CDP-2-C-methyl-D-erythritol 2-phosphate</name>
        <dbReference type="ChEBI" id="CHEBI:57919"/>
    </ligand>
</feature>
<dbReference type="RefSeq" id="WP_044977589.1">
    <property type="nucleotide sequence ID" value="NZ_CP009228.1"/>
</dbReference>
<dbReference type="NCBIfam" id="TIGR00151">
    <property type="entry name" value="ispF"/>
    <property type="match status" value="1"/>
</dbReference>
<dbReference type="GO" id="GO:0008685">
    <property type="term" value="F:2-C-methyl-D-erythritol 2,4-cyclodiphosphate synthase activity"/>
    <property type="evidence" value="ECO:0007669"/>
    <property type="project" value="UniProtKB-UniRule"/>
</dbReference>
<gene>
    <name evidence="7" type="primary">ispF</name>
    <name evidence="10" type="ORF">E4N74_08740</name>
</gene>
<protein>
    <recommendedName>
        <fullName evidence="3 7">2-C-methyl-D-erythritol 2,4-cyclodiphosphate synthase</fullName>
        <shortName evidence="7">MECDP-synthase</shortName>
        <shortName evidence="7">MECPP-synthase</shortName>
        <shortName evidence="7">MECPS</shortName>
        <ecNumber evidence="3 7">4.6.1.12</ecNumber>
    </recommendedName>
</protein>
<keyword evidence="6 7" id="KW-0456">Lyase</keyword>
<evidence type="ECO:0000256" key="5">
    <source>
        <dbReference type="ARBA" id="ARBA00023229"/>
    </source>
</evidence>
<dbReference type="PROSITE" id="PS01350">
    <property type="entry name" value="ISPF"/>
    <property type="match status" value="1"/>
</dbReference>
<dbReference type="AlphaFoldDB" id="A0AAE9SJL9"/>
<feature type="binding site" evidence="7">
    <location>
        <position position="42"/>
    </location>
    <ligand>
        <name>a divalent metal cation</name>
        <dbReference type="ChEBI" id="CHEBI:60240"/>
    </ligand>
</feature>
<sequence>MRTGLGYDLHRLVRGKKLIIGGIHIPFKKGEKAHSDGDVLLHAITDALLGACGMGDIGEFFPPDDKKWKGANSADLLSEVWAKISAKGWQIQNIDCVIIIEEPKILPFREEIRKSIADILKIEKEQIFLKAKTGEGIGIIGKGKAVAALASCLIFYTQG</sequence>
<keyword evidence="5 7" id="KW-0414">Isoprene biosynthesis</keyword>
<dbReference type="KEGG" id="tpk:JO40_01670"/>
<accession>A0AAE9SJL9</accession>